<gene>
    <name evidence="1" type="ORF">SAMN04487911_12352</name>
</gene>
<dbReference type="STRING" id="558155.SAMN04487911_12352"/>
<evidence type="ECO:0000313" key="2">
    <source>
        <dbReference type="Proteomes" id="UP000184231"/>
    </source>
</evidence>
<feature type="non-terminal residue" evidence="1">
    <location>
        <position position="42"/>
    </location>
</feature>
<dbReference type="EMBL" id="FQYX01000023">
    <property type="protein sequence ID" value="SHJ51278.1"/>
    <property type="molecule type" value="Genomic_DNA"/>
</dbReference>
<reference evidence="1 2" key="1">
    <citation type="submission" date="2016-11" db="EMBL/GenBank/DDBJ databases">
        <authorList>
            <person name="Jaros S."/>
            <person name="Januszkiewicz K."/>
            <person name="Wedrychowicz H."/>
        </authorList>
    </citation>
    <scope>NUCLEOTIDE SEQUENCE [LARGE SCALE GENOMIC DNA]</scope>
    <source>
        <strain evidence="1 2">CGMCC 1.8863</strain>
    </source>
</reference>
<name>A0A1M6JX86_9FLAO</name>
<dbReference type="Proteomes" id="UP000184231">
    <property type="component" value="Unassembled WGS sequence"/>
</dbReference>
<sequence>MLINTGIRQCGVTVDKHKLRLFDILKKQYLRNTESLTSSINT</sequence>
<organism evidence="1 2">
    <name type="scientific">Arenibacter nanhaiticus</name>
    <dbReference type="NCBI Taxonomy" id="558155"/>
    <lineage>
        <taxon>Bacteria</taxon>
        <taxon>Pseudomonadati</taxon>
        <taxon>Bacteroidota</taxon>
        <taxon>Flavobacteriia</taxon>
        <taxon>Flavobacteriales</taxon>
        <taxon>Flavobacteriaceae</taxon>
        <taxon>Arenibacter</taxon>
    </lineage>
</organism>
<accession>A0A1M6JX86</accession>
<protein>
    <submittedName>
        <fullName evidence="1">Uncharacterized protein</fullName>
    </submittedName>
</protein>
<evidence type="ECO:0000313" key="1">
    <source>
        <dbReference type="EMBL" id="SHJ51278.1"/>
    </source>
</evidence>
<proteinExistence type="predicted"/>
<dbReference type="AlphaFoldDB" id="A0A1M6JX86"/>
<keyword evidence="2" id="KW-1185">Reference proteome</keyword>